<evidence type="ECO:0000313" key="9">
    <source>
        <dbReference type="EMBL" id="CAB4852881.1"/>
    </source>
</evidence>
<dbReference type="EMBL" id="CAFAAV010000333">
    <property type="protein sequence ID" value="CAB4835740.1"/>
    <property type="molecule type" value="Genomic_DNA"/>
</dbReference>
<feature type="domain" description="Amine oxidase" evidence="5">
    <location>
        <begin position="17"/>
        <end position="297"/>
    </location>
</feature>
<gene>
    <name evidence="7" type="ORF">UFOPK2656_00993</name>
    <name evidence="8" type="ORF">UFOPK3099_02865</name>
    <name evidence="9" type="ORF">UFOPK3267_02403</name>
    <name evidence="10" type="ORF">UFOPK3651_01631</name>
    <name evidence="6" type="ORF">UFOPK4189_03356</name>
</gene>
<protein>
    <recommendedName>
        <fullName evidence="4">Pyridine nucleotide-disulfide oxidoreductase domain-containing protein 2</fullName>
    </recommendedName>
</protein>
<evidence type="ECO:0000256" key="4">
    <source>
        <dbReference type="ARBA" id="ARBA00040298"/>
    </source>
</evidence>
<dbReference type="Pfam" id="PF01593">
    <property type="entry name" value="Amino_oxidase"/>
    <property type="match status" value="1"/>
</dbReference>
<proteinExistence type="predicted"/>
<organism evidence="7">
    <name type="scientific">freshwater metagenome</name>
    <dbReference type="NCBI Taxonomy" id="449393"/>
    <lineage>
        <taxon>unclassified sequences</taxon>
        <taxon>metagenomes</taxon>
        <taxon>ecological metagenomes</taxon>
    </lineage>
</organism>
<comment type="subcellular location">
    <subcellularLocation>
        <location evidence="1">Mitochondrion matrix</location>
    </subcellularLocation>
</comment>
<comment type="function">
    <text evidence="2">Probable oxidoreductase that may play a role as regulator of mitochondrial function.</text>
</comment>
<reference evidence="7" key="1">
    <citation type="submission" date="2020-05" db="EMBL/GenBank/DDBJ databases">
        <authorList>
            <person name="Chiriac C."/>
            <person name="Salcher M."/>
            <person name="Ghai R."/>
            <person name="Kavagutti S V."/>
        </authorList>
    </citation>
    <scope>NUCLEOTIDE SEQUENCE</scope>
</reference>
<evidence type="ECO:0000259" key="5">
    <source>
        <dbReference type="Pfam" id="PF01593"/>
    </source>
</evidence>
<comment type="subunit">
    <text evidence="3">Interacts with COX5B; this interaction may contribute to localize PYROXD2 to the inner face of the inner mitochondrial membrane.</text>
</comment>
<evidence type="ECO:0000313" key="8">
    <source>
        <dbReference type="EMBL" id="CAB4835740.1"/>
    </source>
</evidence>
<evidence type="ECO:0000313" key="6">
    <source>
        <dbReference type="EMBL" id="CAB4365614.1"/>
    </source>
</evidence>
<evidence type="ECO:0000313" key="10">
    <source>
        <dbReference type="EMBL" id="CAB4933267.1"/>
    </source>
</evidence>
<name>A0A6J6R474_9ZZZZ</name>
<sequence length="513" mass="54756">MAAPDFDAIVIGGGHNGLVSAAYLAKAGMKTLLIEARHAVGGTAASERWSGAMVNICNCDHITFRTTPVAEELSLAEHGLKYLEIDPAQVNMTWSGGPAWFSHHSVDETIESIGRNYPAEAKAYRKYVKAAMPAVRLVFDAANDPPSLGGLTRKVLDRRGAGLATLLRWSRRSAADIMREYFSTDALQAPGMLVGPMVWGISPELPGSGLGALTYALRHVGKVGRPVGGAGQVPTTILNAFESFGGHVRTSTKVTAITCEGSGVRGVTLEDGTEITAGVVVSACNPHDTFVRWLRDPPPQARTMVQRWKAIPHEDGYESKIDAILTRVPHLRAAAEGGVPDDLGATYAIAPSLADMHRGYQLMASGQVLDTPGLLANVPSVIDPALDPDGRHILSLEALFTPYGLPGGWASSQEPSRWLDLFGSLAEPGFSDTIIDWRAMTPDRYEREFHLPHGHATSFAGGPLAALRNKNPELTRYETPVKGLYITGAATFPGAGVWGASGRNAAMKVLSQR</sequence>
<dbReference type="InterPro" id="IPR036188">
    <property type="entry name" value="FAD/NAD-bd_sf"/>
</dbReference>
<dbReference type="GO" id="GO:0016491">
    <property type="term" value="F:oxidoreductase activity"/>
    <property type="evidence" value="ECO:0007669"/>
    <property type="project" value="InterPro"/>
</dbReference>
<dbReference type="PANTHER" id="PTHR10668:SF103">
    <property type="entry name" value="PYRIDINE NUCLEOTIDE-DISULFIDE OXIDOREDUCTASE DOMAIN-CONTAINING PROTEIN 2"/>
    <property type="match status" value="1"/>
</dbReference>
<dbReference type="SUPFAM" id="SSF51905">
    <property type="entry name" value="FAD/NAD(P)-binding domain"/>
    <property type="match status" value="1"/>
</dbReference>
<dbReference type="AlphaFoldDB" id="A0A6J6R474"/>
<dbReference type="EMBL" id="CAFBIY010000168">
    <property type="protein sequence ID" value="CAB4852881.1"/>
    <property type="molecule type" value="Genomic_DNA"/>
</dbReference>
<evidence type="ECO:0000256" key="2">
    <source>
        <dbReference type="ARBA" id="ARBA00037217"/>
    </source>
</evidence>
<evidence type="ECO:0000313" key="7">
    <source>
        <dbReference type="EMBL" id="CAB4716298.1"/>
    </source>
</evidence>
<dbReference type="Gene3D" id="3.50.50.60">
    <property type="entry name" value="FAD/NAD(P)-binding domain"/>
    <property type="match status" value="2"/>
</dbReference>
<dbReference type="EMBL" id="CAEZYF010000005">
    <property type="protein sequence ID" value="CAB4716298.1"/>
    <property type="molecule type" value="Genomic_DNA"/>
</dbReference>
<accession>A0A6J6R474</accession>
<dbReference type="EMBL" id="CAESGF010000038">
    <property type="protein sequence ID" value="CAB4365614.1"/>
    <property type="molecule type" value="Genomic_DNA"/>
</dbReference>
<dbReference type="PANTHER" id="PTHR10668">
    <property type="entry name" value="PHYTOENE DEHYDROGENASE"/>
    <property type="match status" value="1"/>
</dbReference>
<evidence type="ECO:0000256" key="3">
    <source>
        <dbReference type="ARBA" id="ARBA00038825"/>
    </source>
</evidence>
<dbReference type="InterPro" id="IPR002937">
    <property type="entry name" value="Amino_oxidase"/>
</dbReference>
<dbReference type="GO" id="GO:0005759">
    <property type="term" value="C:mitochondrial matrix"/>
    <property type="evidence" value="ECO:0007669"/>
    <property type="project" value="UniProtKB-SubCell"/>
</dbReference>
<evidence type="ECO:0000256" key="1">
    <source>
        <dbReference type="ARBA" id="ARBA00004305"/>
    </source>
</evidence>
<dbReference type="EMBL" id="CAFBMT010000007">
    <property type="protein sequence ID" value="CAB4933267.1"/>
    <property type="molecule type" value="Genomic_DNA"/>
</dbReference>